<organism evidence="2 3">
    <name type="scientific">Araneus ventricosus</name>
    <name type="common">Orbweaver spider</name>
    <name type="synonym">Epeira ventricosa</name>
    <dbReference type="NCBI Taxonomy" id="182803"/>
    <lineage>
        <taxon>Eukaryota</taxon>
        <taxon>Metazoa</taxon>
        <taxon>Ecdysozoa</taxon>
        <taxon>Arthropoda</taxon>
        <taxon>Chelicerata</taxon>
        <taxon>Arachnida</taxon>
        <taxon>Araneae</taxon>
        <taxon>Araneomorphae</taxon>
        <taxon>Entelegynae</taxon>
        <taxon>Araneoidea</taxon>
        <taxon>Araneidae</taxon>
        <taxon>Araneus</taxon>
    </lineage>
</organism>
<dbReference type="OrthoDB" id="2014092at2759"/>
<evidence type="ECO:0000256" key="1">
    <source>
        <dbReference type="SAM" id="Phobius"/>
    </source>
</evidence>
<keyword evidence="1" id="KW-0472">Membrane</keyword>
<sequence length="195" mass="22526">MSMNFLPPHFLDPMIHTGVQFVRLSPPNSTLIILPMSDIRFLMNVFKAYMSNALLFLFFQYAIFVAILLLLEMTAGTLGFIFKDWIKNQAFIVHYREDPDRQNLIDWTQEQWQHEGYFGMDLLKLKHDQVMRTTPSASTKVHIGKGIFSFRHLRVHLCPSGADLDSDKEAADMGPSDLILRPSQLKLLDQQTLKK</sequence>
<dbReference type="AlphaFoldDB" id="A0A4Y2TAW5"/>
<proteinExistence type="predicted"/>
<comment type="caution">
    <text evidence="2">The sequence shown here is derived from an EMBL/GenBank/DDBJ whole genome shotgun (WGS) entry which is preliminary data.</text>
</comment>
<reference evidence="2 3" key="1">
    <citation type="journal article" date="2019" name="Sci. Rep.">
        <title>Orb-weaving spider Araneus ventricosus genome elucidates the spidroin gene catalogue.</title>
        <authorList>
            <person name="Kono N."/>
            <person name="Nakamura H."/>
            <person name="Ohtoshi R."/>
            <person name="Moran D.A.P."/>
            <person name="Shinohara A."/>
            <person name="Yoshida Y."/>
            <person name="Fujiwara M."/>
            <person name="Mori M."/>
            <person name="Tomita M."/>
            <person name="Arakawa K."/>
        </authorList>
    </citation>
    <scope>NUCLEOTIDE SEQUENCE [LARGE SCALE GENOMIC DNA]</scope>
</reference>
<dbReference type="EMBL" id="BGPR01027361">
    <property type="protein sequence ID" value="GBN97788.1"/>
    <property type="molecule type" value="Genomic_DNA"/>
</dbReference>
<accession>A0A4Y2TAW5</accession>
<protein>
    <submittedName>
        <fullName evidence="2">Uncharacterized protein</fullName>
    </submittedName>
</protein>
<gene>
    <name evidence="2" type="ORF">AVEN_162298_1</name>
</gene>
<keyword evidence="3" id="KW-1185">Reference proteome</keyword>
<evidence type="ECO:0000313" key="2">
    <source>
        <dbReference type="EMBL" id="GBN97788.1"/>
    </source>
</evidence>
<evidence type="ECO:0000313" key="3">
    <source>
        <dbReference type="Proteomes" id="UP000499080"/>
    </source>
</evidence>
<feature type="transmembrane region" description="Helical" evidence="1">
    <location>
        <begin position="49"/>
        <end position="71"/>
    </location>
</feature>
<name>A0A4Y2TAW5_ARAVE</name>
<keyword evidence="1" id="KW-0812">Transmembrane</keyword>
<keyword evidence="1" id="KW-1133">Transmembrane helix</keyword>
<dbReference type="Proteomes" id="UP000499080">
    <property type="component" value="Unassembled WGS sequence"/>
</dbReference>